<evidence type="ECO:0000256" key="1">
    <source>
        <dbReference type="SAM" id="MobiDB-lite"/>
    </source>
</evidence>
<keyword evidence="2" id="KW-0489">Methyltransferase</keyword>
<protein>
    <submittedName>
        <fullName evidence="2">DNA methyltransferase</fullName>
    </submittedName>
</protein>
<keyword evidence="2" id="KW-0808">Transferase</keyword>
<dbReference type="EMBL" id="QOKZ01000001">
    <property type="protein sequence ID" value="RMC37522.1"/>
    <property type="molecule type" value="Genomic_DNA"/>
</dbReference>
<name>A0A3M0MIE5_9RHOB</name>
<proteinExistence type="predicted"/>
<gene>
    <name evidence="2" type="ORF">C9E81_01860</name>
</gene>
<feature type="compositionally biased region" description="Gly residues" evidence="1">
    <location>
        <begin position="38"/>
        <end position="51"/>
    </location>
</feature>
<feature type="region of interest" description="Disordered" evidence="1">
    <location>
        <begin position="1"/>
        <end position="77"/>
    </location>
</feature>
<feature type="compositionally biased region" description="Polar residues" evidence="1">
    <location>
        <begin position="1"/>
        <end position="17"/>
    </location>
</feature>
<dbReference type="AlphaFoldDB" id="A0A3M0MIE5"/>
<keyword evidence="3" id="KW-1185">Reference proteome</keyword>
<sequence>MAGTPAQNGNNAAGNSDFSRKAEELARGLWGIPRGSDGAKGGPGQSFGAGGMPLPAQAAQWPTPASRDHKGSSPASMIRVNGKTRLDLLDHRAEQAFTRPDLPMSIGGPTFSERLRISRRLRAYVIVCHGRATWRRLLRGRAARRLNPLFVEWLMGWPEGHALCAASETAFIRWQRDMRGALSRLPTVSGPWIWEPPAETPVETQMVLI</sequence>
<comment type="caution">
    <text evidence="2">The sequence shown here is derived from an EMBL/GenBank/DDBJ whole genome shotgun (WGS) entry which is preliminary data.</text>
</comment>
<organism evidence="2 3">
    <name type="scientific">Paracoccus alkanivorans</name>
    <dbReference type="NCBI Taxonomy" id="2116655"/>
    <lineage>
        <taxon>Bacteria</taxon>
        <taxon>Pseudomonadati</taxon>
        <taxon>Pseudomonadota</taxon>
        <taxon>Alphaproteobacteria</taxon>
        <taxon>Rhodobacterales</taxon>
        <taxon>Paracoccaceae</taxon>
        <taxon>Paracoccus</taxon>
    </lineage>
</organism>
<dbReference type="GO" id="GO:0008168">
    <property type="term" value="F:methyltransferase activity"/>
    <property type="evidence" value="ECO:0007669"/>
    <property type="project" value="UniProtKB-KW"/>
</dbReference>
<reference evidence="2 3" key="1">
    <citation type="submission" date="2018-07" db="EMBL/GenBank/DDBJ databases">
        <authorList>
            <person name="Zhang Y."/>
            <person name="Wang L."/>
            <person name="Ma S."/>
        </authorList>
    </citation>
    <scope>NUCLEOTIDE SEQUENCE [LARGE SCALE GENOMIC DNA]</scope>
    <source>
        <strain evidence="2 3">4-2</strain>
    </source>
</reference>
<dbReference type="Proteomes" id="UP000273516">
    <property type="component" value="Unassembled WGS sequence"/>
</dbReference>
<accession>A0A3M0MIE5</accession>
<evidence type="ECO:0000313" key="3">
    <source>
        <dbReference type="Proteomes" id="UP000273516"/>
    </source>
</evidence>
<dbReference type="GO" id="GO:0032259">
    <property type="term" value="P:methylation"/>
    <property type="evidence" value="ECO:0007669"/>
    <property type="project" value="UniProtKB-KW"/>
</dbReference>
<dbReference type="OrthoDB" id="9813719at2"/>
<evidence type="ECO:0000313" key="2">
    <source>
        <dbReference type="EMBL" id="RMC37522.1"/>
    </source>
</evidence>